<sequence length="188" mass="21642">MCLQWLNQRLKLISIRDSVSRGTCFQADHELQHCRRPFSSSFGRRRRSTTVRSSFCSIRGGRIPLLRERLHNAGLCFRATSCGQCPLNGRQRRAHAYVAENTFPGPVANGLLYSGRVRFTLESDSGRHADLEEEQRTRYHQSALLKNHSYRVVGSWFGRISTRWSHLWRRNIRCEISDGHMSPAGAIK</sequence>
<protein>
    <submittedName>
        <fullName evidence="1">Uncharacterized protein</fullName>
    </submittedName>
</protein>
<organism evidence="1 2">
    <name type="scientific">Araneus ventricosus</name>
    <name type="common">Orbweaver spider</name>
    <name type="synonym">Epeira ventricosa</name>
    <dbReference type="NCBI Taxonomy" id="182803"/>
    <lineage>
        <taxon>Eukaryota</taxon>
        <taxon>Metazoa</taxon>
        <taxon>Ecdysozoa</taxon>
        <taxon>Arthropoda</taxon>
        <taxon>Chelicerata</taxon>
        <taxon>Arachnida</taxon>
        <taxon>Araneae</taxon>
        <taxon>Araneomorphae</taxon>
        <taxon>Entelegynae</taxon>
        <taxon>Araneoidea</taxon>
        <taxon>Araneidae</taxon>
        <taxon>Araneus</taxon>
    </lineage>
</organism>
<proteinExistence type="predicted"/>
<keyword evidence="2" id="KW-1185">Reference proteome</keyword>
<dbReference type="Proteomes" id="UP000499080">
    <property type="component" value="Unassembled WGS sequence"/>
</dbReference>
<evidence type="ECO:0000313" key="1">
    <source>
        <dbReference type="EMBL" id="GBM84455.1"/>
    </source>
</evidence>
<dbReference type="EMBL" id="BGPR01108977">
    <property type="protein sequence ID" value="GBM84455.1"/>
    <property type="molecule type" value="Genomic_DNA"/>
</dbReference>
<name>A0A4Y2J3I5_ARAVE</name>
<dbReference type="AlphaFoldDB" id="A0A4Y2J3I5"/>
<evidence type="ECO:0000313" key="2">
    <source>
        <dbReference type="Proteomes" id="UP000499080"/>
    </source>
</evidence>
<gene>
    <name evidence="1" type="ORF">AVEN_57739_1</name>
</gene>
<reference evidence="1 2" key="1">
    <citation type="journal article" date="2019" name="Sci. Rep.">
        <title>Orb-weaving spider Araneus ventricosus genome elucidates the spidroin gene catalogue.</title>
        <authorList>
            <person name="Kono N."/>
            <person name="Nakamura H."/>
            <person name="Ohtoshi R."/>
            <person name="Moran D.A.P."/>
            <person name="Shinohara A."/>
            <person name="Yoshida Y."/>
            <person name="Fujiwara M."/>
            <person name="Mori M."/>
            <person name="Tomita M."/>
            <person name="Arakawa K."/>
        </authorList>
    </citation>
    <scope>NUCLEOTIDE SEQUENCE [LARGE SCALE GENOMIC DNA]</scope>
</reference>
<comment type="caution">
    <text evidence="1">The sequence shown here is derived from an EMBL/GenBank/DDBJ whole genome shotgun (WGS) entry which is preliminary data.</text>
</comment>
<accession>A0A4Y2J3I5</accession>